<evidence type="ECO:0000259" key="2">
    <source>
        <dbReference type="Pfam" id="PF01176"/>
    </source>
</evidence>
<feature type="compositionally biased region" description="Polar residues" evidence="1">
    <location>
        <begin position="134"/>
        <end position="152"/>
    </location>
</feature>
<dbReference type="InterPro" id="IPR012340">
    <property type="entry name" value="NA-bd_OB-fold"/>
</dbReference>
<feature type="region of interest" description="Disordered" evidence="1">
    <location>
        <begin position="125"/>
        <end position="264"/>
    </location>
</feature>
<feature type="compositionally biased region" description="Low complexity" evidence="1">
    <location>
        <begin position="174"/>
        <end position="194"/>
    </location>
</feature>
<dbReference type="GO" id="GO:0005634">
    <property type="term" value="C:nucleus"/>
    <property type="evidence" value="ECO:0007669"/>
    <property type="project" value="TreeGrafter"/>
</dbReference>
<evidence type="ECO:0000256" key="1">
    <source>
        <dbReference type="SAM" id="MobiDB-lite"/>
    </source>
</evidence>
<dbReference type="EMBL" id="HBIP01028101">
    <property type="protein sequence ID" value="CAE0501925.1"/>
    <property type="molecule type" value="Transcribed_RNA"/>
</dbReference>
<dbReference type="InterPro" id="IPR006196">
    <property type="entry name" value="RNA-binding_domain_S1_IF1"/>
</dbReference>
<feature type="compositionally biased region" description="Acidic residues" evidence="1">
    <location>
        <begin position="343"/>
        <end position="355"/>
    </location>
</feature>
<feature type="region of interest" description="Disordered" evidence="1">
    <location>
        <begin position="284"/>
        <end position="355"/>
    </location>
</feature>
<gene>
    <name evidence="3" type="ORF">DTER00134_LOCUS16998</name>
</gene>
<organism evidence="3">
    <name type="scientific">Dunaliella tertiolecta</name>
    <name type="common">Green alga</name>
    <dbReference type="NCBI Taxonomy" id="3047"/>
    <lineage>
        <taxon>Eukaryota</taxon>
        <taxon>Viridiplantae</taxon>
        <taxon>Chlorophyta</taxon>
        <taxon>core chlorophytes</taxon>
        <taxon>Chlorophyceae</taxon>
        <taxon>CS clade</taxon>
        <taxon>Chlamydomonadales</taxon>
        <taxon>Dunaliellaceae</taxon>
        <taxon>Dunaliella</taxon>
    </lineage>
</organism>
<dbReference type="PANTHER" id="PTHR21641:SF0">
    <property type="entry name" value="RNA-BINDING PROTEIN EIF1AD-RELATED"/>
    <property type="match status" value="1"/>
</dbReference>
<reference evidence="3" key="1">
    <citation type="submission" date="2021-01" db="EMBL/GenBank/DDBJ databases">
        <authorList>
            <person name="Corre E."/>
            <person name="Pelletier E."/>
            <person name="Niang G."/>
            <person name="Scheremetjew M."/>
            <person name="Finn R."/>
            <person name="Kale V."/>
            <person name="Holt S."/>
            <person name="Cochrane G."/>
            <person name="Meng A."/>
            <person name="Brown T."/>
            <person name="Cohen L."/>
        </authorList>
    </citation>
    <scope>NUCLEOTIDE SEQUENCE</scope>
    <source>
        <strain evidence="3">CCMP1320</strain>
    </source>
</reference>
<accession>A0A7S3VQX6</accession>
<sequence length="355" mass="37129">MSRRKHLIQELERDLPPLGEEHEVVKVVAPRGGSIVDVERADGTRSLCLMPKKFNRTLWVKRDGFLLIERADGVPPLQPSASPSGVEQRRAAGTADTADRNNQHPASTSGSAIQGEVVALAEPTAAAADAQPCPQGSTPSADHTQPSGQNQHGDCGNRGPEDSSNLGPPPSQTHPALSPSAPAPAAGHSQQAPGENSMHSAATGSRKQDCQCHGAHPSQTGPHAPPDAQKEATPQIPSHAAKPAVGTAGGAAVRSSQPAAQGSKIMGTIVAVLYDEQIKQLKKTPGAWPPEFGHKGAQVSTIQVAGEDAPPERNNNGSDDDSEDGLPPLEKNMNRRIIVHDNSDDDEDESDDDES</sequence>
<dbReference type="PANTHER" id="PTHR21641">
    <property type="entry name" value="TRANSLATION INITIATION FACTOR-RELATED"/>
    <property type="match status" value="1"/>
</dbReference>
<dbReference type="SUPFAM" id="SSF50249">
    <property type="entry name" value="Nucleic acid-binding proteins"/>
    <property type="match status" value="1"/>
</dbReference>
<dbReference type="GO" id="GO:0003743">
    <property type="term" value="F:translation initiation factor activity"/>
    <property type="evidence" value="ECO:0007669"/>
    <property type="project" value="InterPro"/>
</dbReference>
<proteinExistence type="predicted"/>
<dbReference type="InterPro" id="IPR039294">
    <property type="entry name" value="EIF1AD"/>
</dbReference>
<feature type="domain" description="S1-like" evidence="2">
    <location>
        <begin position="23"/>
        <end position="70"/>
    </location>
</feature>
<dbReference type="AlphaFoldDB" id="A0A7S3VQX6"/>
<dbReference type="GO" id="GO:0003723">
    <property type="term" value="F:RNA binding"/>
    <property type="evidence" value="ECO:0007669"/>
    <property type="project" value="InterPro"/>
</dbReference>
<evidence type="ECO:0000313" key="3">
    <source>
        <dbReference type="EMBL" id="CAE0501925.1"/>
    </source>
</evidence>
<feature type="region of interest" description="Disordered" evidence="1">
    <location>
        <begin position="73"/>
        <end position="111"/>
    </location>
</feature>
<protein>
    <recommendedName>
        <fullName evidence="2">S1-like domain-containing protein</fullName>
    </recommendedName>
</protein>
<name>A0A7S3VQX6_DUNTE</name>
<dbReference type="Gene3D" id="2.40.50.140">
    <property type="entry name" value="Nucleic acid-binding proteins"/>
    <property type="match status" value="1"/>
</dbReference>
<dbReference type="Pfam" id="PF01176">
    <property type="entry name" value="eIF-1a"/>
    <property type="match status" value="1"/>
</dbReference>